<dbReference type="Pfam" id="PF01926">
    <property type="entry name" value="MMR_HSR1"/>
    <property type="match status" value="1"/>
</dbReference>
<reference evidence="6 7" key="2">
    <citation type="submission" date="2018-07" db="EMBL/GenBank/DDBJ databases">
        <title>Genome sequencing of oomycete isolates from Chile give support for New Zealand origin for Phytophthora kernoviae and make available the first Nothophytophthora sp. genome.</title>
        <authorList>
            <person name="Studholme D.J."/>
            <person name="Sanfuentes E."/>
            <person name="Panda P."/>
            <person name="Hill R."/>
            <person name="Sambles C."/>
            <person name="Grant M."/>
            <person name="Williams N.M."/>
            <person name="Mcdougal R.L."/>
        </authorList>
    </citation>
    <scope>NUCLEOTIDE SEQUENCE [LARGE SCALE GENOMIC DNA]</scope>
    <source>
        <strain evidence="4">Chile2</strain>
        <strain evidence="5">Chile4</strain>
    </source>
</reference>
<reference evidence="3" key="3">
    <citation type="submission" date="2020-06" db="EMBL/GenBank/DDBJ databases">
        <authorList>
            <person name="Studholme D.J."/>
        </authorList>
    </citation>
    <scope>NUCLEOTIDE SEQUENCE</scope>
    <source>
        <strain evidence="3">NZFS 3630</strain>
    </source>
</reference>
<dbReference type="InterPro" id="IPR006073">
    <property type="entry name" value="GTP-bd"/>
</dbReference>
<dbReference type="EMBL" id="MAYM02002107">
    <property type="protein sequence ID" value="RLN05661.1"/>
    <property type="molecule type" value="Genomic_DNA"/>
</dbReference>
<evidence type="ECO:0000313" key="6">
    <source>
        <dbReference type="Proteomes" id="UP000285624"/>
    </source>
</evidence>
<evidence type="ECO:0000313" key="7">
    <source>
        <dbReference type="Proteomes" id="UP000285883"/>
    </source>
</evidence>
<dbReference type="Proteomes" id="UP000792063">
    <property type="component" value="Unassembled WGS sequence"/>
</dbReference>
<sequence>MQKNFLFLGNPGTGKSTLINCLVGKTVFQSGVCFGGGLTNFFQKHTHNEAVYMDTPGLADRKLKDKAAAAITKALRQTGNYKLFFMVRLESGRVVSDDLATIETVLDSIDMDDIPFSIIVNNVKKRQYTAMMKKGAEFFKVVALINACKYSTPYITFIPTLERLDEMDNEFMQLPREVETFLHHNAPAIVIAPERVKEIKLTDFKMLVDDLKDQLELLRNDNAALRRQLEGLLQKPKFFETLLNVVGTTLLPLAEFAATNAVNLAALLSGDLTAVYMDTPGLADRKLKDKAAAAITKALRQTGNYKLFFMVRLENGRVVADDLATIETVMNSIGVEDVPFSVIVNNVKKRQYKSMMEKGDEYCKVVTMINAINHTTPQILFIPTLPDLDEVDNAVADLPSDIEAFIRFQAPSIAINPADVSEIKPDGFAKLIEELREQLELLRNDNAALRDRMEELKKKPGFFRNLGEGIDNTVGSFVHKVTSWFR</sequence>
<dbReference type="Gene3D" id="3.40.50.300">
    <property type="entry name" value="P-loop containing nucleotide triphosphate hydrolases"/>
    <property type="match status" value="1"/>
</dbReference>
<organism evidence="5 6">
    <name type="scientific">Phytophthora kernoviae</name>
    <dbReference type="NCBI Taxonomy" id="325452"/>
    <lineage>
        <taxon>Eukaryota</taxon>
        <taxon>Sar</taxon>
        <taxon>Stramenopiles</taxon>
        <taxon>Oomycota</taxon>
        <taxon>Peronosporomycetes</taxon>
        <taxon>Peronosporales</taxon>
        <taxon>Peronosporaceae</taxon>
        <taxon>Phytophthora</taxon>
    </lineage>
</organism>
<evidence type="ECO:0000313" key="4">
    <source>
        <dbReference type="EMBL" id="RLN05661.1"/>
    </source>
</evidence>
<dbReference type="GO" id="GO:0005525">
    <property type="term" value="F:GTP binding"/>
    <property type="evidence" value="ECO:0007669"/>
    <property type="project" value="InterPro"/>
</dbReference>
<name>A0A3R7NA07_9STRA</name>
<protein>
    <recommendedName>
        <fullName evidence="2">G domain-containing protein</fullName>
    </recommendedName>
</protein>
<evidence type="ECO:0000259" key="2">
    <source>
        <dbReference type="Pfam" id="PF01926"/>
    </source>
</evidence>
<feature type="coiled-coil region" evidence="1">
    <location>
        <begin position="432"/>
        <end position="459"/>
    </location>
</feature>
<evidence type="ECO:0000256" key="1">
    <source>
        <dbReference type="SAM" id="Coils"/>
    </source>
</evidence>
<dbReference type="AlphaFoldDB" id="A0A3R7NA07"/>
<feature type="coiled-coil region" evidence="1">
    <location>
        <begin position="201"/>
        <end position="235"/>
    </location>
</feature>
<comment type="caution">
    <text evidence="5">The sequence shown here is derived from an EMBL/GenBank/DDBJ whole genome shotgun (WGS) entry which is preliminary data.</text>
</comment>
<reference evidence="3" key="1">
    <citation type="journal article" date="2015" name="Genom Data">
        <title>Genome sequences of six Phytophthora species associated with forests in New Zealand.</title>
        <authorList>
            <person name="Studholme D.J."/>
            <person name="McDougal R.L."/>
            <person name="Sambles C."/>
            <person name="Hansen E."/>
            <person name="Hardy G."/>
            <person name="Grant M."/>
            <person name="Ganley R.J."/>
            <person name="Williams N.M."/>
        </authorList>
    </citation>
    <scope>NUCLEOTIDE SEQUENCE</scope>
    <source>
        <strain evidence="3">NZFS 3630</strain>
    </source>
</reference>
<dbReference type="Proteomes" id="UP000285624">
    <property type="component" value="Unassembled WGS sequence"/>
</dbReference>
<dbReference type="EMBL" id="MBDN02000809">
    <property type="protein sequence ID" value="RLN73290.1"/>
    <property type="molecule type" value="Genomic_DNA"/>
</dbReference>
<keyword evidence="6" id="KW-1185">Reference proteome</keyword>
<gene>
    <name evidence="4" type="ORF">BBI17_009506</name>
    <name evidence="5" type="ORF">BBO99_00009474</name>
    <name evidence="3" type="ORF">JM18_007620</name>
</gene>
<feature type="domain" description="G" evidence="2">
    <location>
        <begin position="6"/>
        <end position="121"/>
    </location>
</feature>
<dbReference type="SUPFAM" id="SSF52540">
    <property type="entry name" value="P-loop containing nucleoside triphosphate hydrolases"/>
    <property type="match status" value="1"/>
</dbReference>
<proteinExistence type="predicted"/>
<dbReference type="Proteomes" id="UP000285883">
    <property type="component" value="Unassembled WGS sequence"/>
</dbReference>
<evidence type="ECO:0000313" key="3">
    <source>
        <dbReference type="EMBL" id="KAG2519229.1"/>
    </source>
</evidence>
<evidence type="ECO:0000313" key="5">
    <source>
        <dbReference type="EMBL" id="RLN73290.1"/>
    </source>
</evidence>
<dbReference type="CDD" id="cd00882">
    <property type="entry name" value="Ras_like_GTPase"/>
    <property type="match status" value="1"/>
</dbReference>
<dbReference type="InterPro" id="IPR027417">
    <property type="entry name" value="P-loop_NTPase"/>
</dbReference>
<accession>A0A3R7NA07</accession>
<keyword evidence="1" id="KW-0175">Coiled coil</keyword>
<dbReference type="EMBL" id="JPWU03000353">
    <property type="protein sequence ID" value="KAG2519229.1"/>
    <property type="molecule type" value="Genomic_DNA"/>
</dbReference>